<evidence type="ECO:0000313" key="3">
    <source>
        <dbReference type="Proteomes" id="UP001281761"/>
    </source>
</evidence>
<accession>A0ABQ9XA47</accession>
<feature type="compositionally biased region" description="Polar residues" evidence="1">
    <location>
        <begin position="102"/>
        <end position="115"/>
    </location>
</feature>
<comment type="caution">
    <text evidence="2">The sequence shown here is derived from an EMBL/GenBank/DDBJ whole genome shotgun (WGS) entry which is preliminary data.</text>
</comment>
<dbReference type="Proteomes" id="UP001281761">
    <property type="component" value="Unassembled WGS sequence"/>
</dbReference>
<gene>
    <name evidence="2" type="ORF">BLNAU_16922</name>
</gene>
<organism evidence="2 3">
    <name type="scientific">Blattamonas nauphoetae</name>
    <dbReference type="NCBI Taxonomy" id="2049346"/>
    <lineage>
        <taxon>Eukaryota</taxon>
        <taxon>Metamonada</taxon>
        <taxon>Preaxostyla</taxon>
        <taxon>Oxymonadida</taxon>
        <taxon>Blattamonas</taxon>
    </lineage>
</organism>
<dbReference type="EMBL" id="JARBJD010000183">
    <property type="protein sequence ID" value="KAK2948122.1"/>
    <property type="molecule type" value="Genomic_DNA"/>
</dbReference>
<protein>
    <submittedName>
        <fullName evidence="2">Uncharacterized protein</fullName>
    </submittedName>
</protein>
<evidence type="ECO:0000256" key="1">
    <source>
        <dbReference type="SAM" id="MobiDB-lite"/>
    </source>
</evidence>
<feature type="compositionally biased region" description="Basic residues" evidence="1">
    <location>
        <begin position="75"/>
        <end position="101"/>
    </location>
</feature>
<proteinExistence type="predicted"/>
<sequence>MIIKQCFFIRKEEFTRNAVFLRFLARHSHPISRNWGPAKGSKYAVTSSNLLGSHRRKRCLWNHRTTRTKFSPLRTPRRSPRRHLLSRSHPSHSFHSHKHPTRTQTQSHVLNRYSL</sequence>
<name>A0ABQ9XA47_9EUKA</name>
<keyword evidence="3" id="KW-1185">Reference proteome</keyword>
<reference evidence="2 3" key="1">
    <citation type="journal article" date="2022" name="bioRxiv">
        <title>Genomics of Preaxostyla Flagellates Illuminates Evolutionary Transitions and the Path Towards Mitochondrial Loss.</title>
        <authorList>
            <person name="Novak L.V.F."/>
            <person name="Treitli S.C."/>
            <person name="Pyrih J."/>
            <person name="Halakuc P."/>
            <person name="Pipaliya S.V."/>
            <person name="Vacek V."/>
            <person name="Brzon O."/>
            <person name="Soukal P."/>
            <person name="Eme L."/>
            <person name="Dacks J.B."/>
            <person name="Karnkowska A."/>
            <person name="Elias M."/>
            <person name="Hampl V."/>
        </authorList>
    </citation>
    <scope>NUCLEOTIDE SEQUENCE [LARGE SCALE GENOMIC DNA]</scope>
    <source>
        <strain evidence="2">NAU3</strain>
        <tissue evidence="2">Gut</tissue>
    </source>
</reference>
<feature type="region of interest" description="Disordered" evidence="1">
    <location>
        <begin position="65"/>
        <end position="115"/>
    </location>
</feature>
<evidence type="ECO:0000313" key="2">
    <source>
        <dbReference type="EMBL" id="KAK2948122.1"/>
    </source>
</evidence>